<gene>
    <name evidence="1" type="ORF">YEW_CW11750</name>
</gene>
<accession>F4MY73</accession>
<dbReference type="AlphaFoldDB" id="F4MY73"/>
<evidence type="ECO:0000313" key="1">
    <source>
        <dbReference type="EMBL" id="CBX70781.1"/>
    </source>
</evidence>
<reference evidence="1" key="1">
    <citation type="journal article" date="2011" name="BMC Genomics">
        <title>Shotgun sequencing of Yersinia enterocolitica strain W22703 (biotype 2, serotype O:9): genomic evidence for oscillation between invertebrates and mammals.</title>
        <authorList>
            <person name="Fuchs T.M."/>
            <person name="Brandt K."/>
            <person name="Starke M."/>
            <person name="Rattei T."/>
        </authorList>
    </citation>
    <scope>NUCLEOTIDE SEQUENCE</scope>
</reference>
<proteinExistence type="predicted"/>
<organism evidence="1">
    <name type="scientific">Yersinia enterocolitica W22703</name>
    <dbReference type="NCBI Taxonomy" id="913028"/>
    <lineage>
        <taxon>Bacteria</taxon>
        <taxon>Pseudomonadati</taxon>
        <taxon>Pseudomonadota</taxon>
        <taxon>Gammaproteobacteria</taxon>
        <taxon>Enterobacterales</taxon>
        <taxon>Yersiniaceae</taxon>
        <taxon>Yersinia</taxon>
    </lineage>
</organism>
<sequence length="39" mass="4436">MVIKITLSFNVILITINPANKIQSSDIVVFFIFNQNQPD</sequence>
<dbReference type="EMBL" id="FR718546">
    <property type="protein sequence ID" value="CBX70781.1"/>
    <property type="molecule type" value="Genomic_DNA"/>
</dbReference>
<protein>
    <submittedName>
        <fullName evidence="1">Uncharacterized protein</fullName>
    </submittedName>
</protein>
<name>F4MY73_YEREN</name>